<accession>A0A433MKT3</accession>
<sequence length="122" mass="13204">MPSEWNDPDYRRAAMEATVENLIAWGVRINREAQGLTQTQLAERMGTKQSAISRLEDTEGGDIQLSTLSKAAHALDLALFVKLVSYSDFARLTRDVSASALKGETFATLCARSAEAAQAAKG</sequence>
<dbReference type="Pfam" id="PF01381">
    <property type="entry name" value="HTH_3"/>
    <property type="match status" value="1"/>
</dbReference>
<feature type="domain" description="HTH cro/C1-type" evidence="1">
    <location>
        <begin position="31"/>
        <end position="87"/>
    </location>
</feature>
<reference evidence="2 3" key="1">
    <citation type="submission" date="2018-12" db="EMBL/GenBank/DDBJ databases">
        <title>The genome sequences of Variovorax guangxiensis DSM 27352.</title>
        <authorList>
            <person name="Gao J."/>
            <person name="Sun J."/>
        </authorList>
    </citation>
    <scope>NUCLEOTIDE SEQUENCE [LARGE SCALE GENOMIC DNA]</scope>
    <source>
        <strain evidence="2 3">DSM 27352</strain>
    </source>
</reference>
<organism evidence="2 3">
    <name type="scientific">Variovorax guangxiensis</name>
    <dbReference type="NCBI Taxonomy" id="1775474"/>
    <lineage>
        <taxon>Bacteria</taxon>
        <taxon>Pseudomonadati</taxon>
        <taxon>Pseudomonadota</taxon>
        <taxon>Betaproteobacteria</taxon>
        <taxon>Burkholderiales</taxon>
        <taxon>Comamonadaceae</taxon>
        <taxon>Variovorax</taxon>
    </lineage>
</organism>
<dbReference type="EMBL" id="RXFT01000006">
    <property type="protein sequence ID" value="RUR68661.1"/>
    <property type="molecule type" value="Genomic_DNA"/>
</dbReference>
<dbReference type="InterPro" id="IPR001387">
    <property type="entry name" value="Cro/C1-type_HTH"/>
</dbReference>
<dbReference type="AlphaFoldDB" id="A0A433MKT3"/>
<dbReference type="OrthoDB" id="2736385at2"/>
<evidence type="ECO:0000313" key="2">
    <source>
        <dbReference type="EMBL" id="RUR68661.1"/>
    </source>
</evidence>
<dbReference type="CDD" id="cd00093">
    <property type="entry name" value="HTH_XRE"/>
    <property type="match status" value="1"/>
</dbReference>
<evidence type="ECO:0000259" key="1">
    <source>
        <dbReference type="PROSITE" id="PS50943"/>
    </source>
</evidence>
<evidence type="ECO:0000313" key="3">
    <source>
        <dbReference type="Proteomes" id="UP000281118"/>
    </source>
</evidence>
<comment type="caution">
    <text evidence="2">The sequence shown here is derived from an EMBL/GenBank/DDBJ whole genome shotgun (WGS) entry which is preliminary data.</text>
</comment>
<dbReference type="InterPro" id="IPR010982">
    <property type="entry name" value="Lambda_DNA-bd_dom_sf"/>
</dbReference>
<dbReference type="Gene3D" id="1.10.260.40">
    <property type="entry name" value="lambda repressor-like DNA-binding domains"/>
    <property type="match status" value="1"/>
</dbReference>
<dbReference type="SUPFAM" id="SSF47413">
    <property type="entry name" value="lambda repressor-like DNA-binding domains"/>
    <property type="match status" value="1"/>
</dbReference>
<dbReference type="GO" id="GO:0003677">
    <property type="term" value="F:DNA binding"/>
    <property type="evidence" value="ECO:0007669"/>
    <property type="project" value="InterPro"/>
</dbReference>
<gene>
    <name evidence="2" type="ORF">EJP67_16485</name>
</gene>
<protein>
    <submittedName>
        <fullName evidence="2">Helix-turn-helix domain-containing protein</fullName>
    </submittedName>
</protein>
<dbReference type="PROSITE" id="PS50943">
    <property type="entry name" value="HTH_CROC1"/>
    <property type="match status" value="1"/>
</dbReference>
<dbReference type="Proteomes" id="UP000281118">
    <property type="component" value="Unassembled WGS sequence"/>
</dbReference>
<dbReference type="SMART" id="SM00530">
    <property type="entry name" value="HTH_XRE"/>
    <property type="match status" value="1"/>
</dbReference>
<proteinExistence type="predicted"/>
<name>A0A433MKT3_9BURK</name>